<name>A0A235B6Z9_9BACL</name>
<dbReference type="InterPro" id="IPR023485">
    <property type="entry name" value="Ptyr_pPase"/>
</dbReference>
<proteinExistence type="inferred from homology"/>
<feature type="coiled-coil region" evidence="5">
    <location>
        <begin position="122"/>
        <end position="168"/>
    </location>
</feature>
<comment type="caution">
    <text evidence="7">The sequence shown here is derived from an EMBL/GenBank/DDBJ whole genome shotgun (WGS) entry which is preliminary data.</text>
</comment>
<feature type="active site" description="Nucleophile" evidence="4">
    <location>
        <position position="7"/>
    </location>
</feature>
<keyword evidence="3" id="KW-0904">Protein phosphatase</keyword>
<evidence type="ECO:0000256" key="4">
    <source>
        <dbReference type="PIRSR" id="PIRSR617867-1"/>
    </source>
</evidence>
<keyword evidence="8" id="KW-1185">Reference proteome</keyword>
<dbReference type="PRINTS" id="PR00719">
    <property type="entry name" value="LMWPTPASE"/>
</dbReference>
<dbReference type="Pfam" id="PF01451">
    <property type="entry name" value="LMWPc"/>
    <property type="match status" value="1"/>
</dbReference>
<feature type="domain" description="Phosphotyrosine protein phosphatase I" evidence="6">
    <location>
        <begin position="1"/>
        <end position="206"/>
    </location>
</feature>
<dbReference type="AlphaFoldDB" id="A0A235B6Z9"/>
<dbReference type="InterPro" id="IPR050438">
    <property type="entry name" value="LMW_PTPase"/>
</dbReference>
<protein>
    <recommendedName>
        <fullName evidence="6">Phosphotyrosine protein phosphatase I domain-containing protein</fullName>
    </recommendedName>
</protein>
<dbReference type="CDD" id="cd16344">
    <property type="entry name" value="LMWPAP"/>
    <property type="match status" value="1"/>
</dbReference>
<gene>
    <name evidence="7" type="ORF">CHM34_07745</name>
</gene>
<evidence type="ECO:0000313" key="7">
    <source>
        <dbReference type="EMBL" id="OYD08002.1"/>
    </source>
</evidence>
<evidence type="ECO:0000256" key="2">
    <source>
        <dbReference type="ARBA" id="ARBA00022801"/>
    </source>
</evidence>
<evidence type="ECO:0000256" key="1">
    <source>
        <dbReference type="ARBA" id="ARBA00011063"/>
    </source>
</evidence>
<dbReference type="InterPro" id="IPR017867">
    <property type="entry name" value="Tyr_phospatase_low_mol_wt"/>
</dbReference>
<dbReference type="PANTHER" id="PTHR11717">
    <property type="entry name" value="LOW MOLECULAR WEIGHT PROTEIN TYROSINE PHOSPHATASE"/>
    <property type="match status" value="1"/>
</dbReference>
<dbReference type="RefSeq" id="WP_094264038.1">
    <property type="nucleotide sequence ID" value="NZ_NOWF01000004.1"/>
</dbReference>
<organism evidence="7 8">
    <name type="scientific">Paludifilum halophilum</name>
    <dbReference type="NCBI Taxonomy" id="1642702"/>
    <lineage>
        <taxon>Bacteria</taxon>
        <taxon>Bacillati</taxon>
        <taxon>Bacillota</taxon>
        <taxon>Bacilli</taxon>
        <taxon>Bacillales</taxon>
        <taxon>Thermoactinomycetaceae</taxon>
        <taxon>Paludifilum</taxon>
    </lineage>
</organism>
<dbReference type="Gene3D" id="3.40.50.2300">
    <property type="match status" value="1"/>
</dbReference>
<dbReference type="OrthoDB" id="9784339at2"/>
<dbReference type="GO" id="GO:0004725">
    <property type="term" value="F:protein tyrosine phosphatase activity"/>
    <property type="evidence" value="ECO:0007669"/>
    <property type="project" value="InterPro"/>
</dbReference>
<dbReference type="PANTHER" id="PTHR11717:SF31">
    <property type="entry name" value="LOW MOLECULAR WEIGHT PROTEIN-TYROSINE-PHOSPHATASE ETP-RELATED"/>
    <property type="match status" value="1"/>
</dbReference>
<evidence type="ECO:0000256" key="5">
    <source>
        <dbReference type="SAM" id="Coils"/>
    </source>
</evidence>
<dbReference type="SMART" id="SM00226">
    <property type="entry name" value="LMWPc"/>
    <property type="match status" value="1"/>
</dbReference>
<dbReference type="Proteomes" id="UP000215459">
    <property type="component" value="Unassembled WGS sequence"/>
</dbReference>
<sequence length="214" mass="24225">MKVLFVCTGNTCRSPMAEALLRKMAREADLPLEVRSAGVAAVPGAKAPEHAVTVMKDWEIDHASHRSRPVSQQLLQWADLVLTMTAGHRRMMAQAYPDYMDKMYTLKEWVHREGGEDSLEKMDRLQAEIETRRALLSSASSEEDEARVRRLQKELQDLEAKREVLLQETSLAEGTEDVVDPFGGDEQTYRRCAKELARLVQALVDGWEKRGSGR</sequence>
<evidence type="ECO:0000259" key="6">
    <source>
        <dbReference type="SMART" id="SM00226"/>
    </source>
</evidence>
<dbReference type="InterPro" id="IPR036196">
    <property type="entry name" value="Ptyr_pPase_sf"/>
</dbReference>
<reference evidence="7 8" key="1">
    <citation type="submission" date="2017-07" db="EMBL/GenBank/DDBJ databases">
        <title>The genome sequence of Paludifilum halophilum highlights mechanisms for microbial adaptation to high salt environemnts.</title>
        <authorList>
            <person name="Belbahri L."/>
        </authorList>
    </citation>
    <scope>NUCLEOTIDE SEQUENCE [LARGE SCALE GENOMIC DNA]</scope>
    <source>
        <strain evidence="7 8">DSM 102817</strain>
    </source>
</reference>
<evidence type="ECO:0000256" key="3">
    <source>
        <dbReference type="ARBA" id="ARBA00022912"/>
    </source>
</evidence>
<feature type="active site" description="Nucleophile" evidence="4">
    <location>
        <position position="13"/>
    </location>
</feature>
<keyword evidence="2" id="KW-0378">Hydrolase</keyword>
<evidence type="ECO:0000313" key="8">
    <source>
        <dbReference type="Proteomes" id="UP000215459"/>
    </source>
</evidence>
<dbReference type="SUPFAM" id="SSF52788">
    <property type="entry name" value="Phosphotyrosine protein phosphatases I"/>
    <property type="match status" value="1"/>
</dbReference>
<keyword evidence="5" id="KW-0175">Coiled coil</keyword>
<accession>A0A235B6Z9</accession>
<dbReference type="EMBL" id="NOWF01000004">
    <property type="protein sequence ID" value="OYD08002.1"/>
    <property type="molecule type" value="Genomic_DNA"/>
</dbReference>
<comment type="similarity">
    <text evidence="1">Belongs to the low molecular weight phosphotyrosine protein phosphatase family.</text>
</comment>